<evidence type="ECO:0000313" key="2">
    <source>
        <dbReference type="Proteomes" id="UP001551675"/>
    </source>
</evidence>
<comment type="caution">
    <text evidence="1">The sequence shown here is derived from an EMBL/GenBank/DDBJ whole genome shotgun (WGS) entry which is preliminary data.</text>
</comment>
<dbReference type="Proteomes" id="UP001551675">
    <property type="component" value="Unassembled WGS sequence"/>
</dbReference>
<protein>
    <submittedName>
        <fullName evidence="1">Uncharacterized protein</fullName>
    </submittedName>
</protein>
<dbReference type="EMBL" id="JBFALK010000016">
    <property type="protein sequence ID" value="MEV0972438.1"/>
    <property type="molecule type" value="Genomic_DNA"/>
</dbReference>
<keyword evidence="2" id="KW-1185">Reference proteome</keyword>
<organism evidence="1 2">
    <name type="scientific">Microtetraspora glauca</name>
    <dbReference type="NCBI Taxonomy" id="1996"/>
    <lineage>
        <taxon>Bacteria</taxon>
        <taxon>Bacillati</taxon>
        <taxon>Actinomycetota</taxon>
        <taxon>Actinomycetes</taxon>
        <taxon>Streptosporangiales</taxon>
        <taxon>Streptosporangiaceae</taxon>
        <taxon>Microtetraspora</taxon>
    </lineage>
</organism>
<evidence type="ECO:0000313" key="1">
    <source>
        <dbReference type="EMBL" id="MEV0972438.1"/>
    </source>
</evidence>
<proteinExistence type="predicted"/>
<sequence>MTEKYITAELSAVVASRGRPGVTFWNRLEGWPRTRAFDRALRAEVRDALWMLTRQWQVGELRGEDAGSPIHAKVRVDTTPVRAFRPPGDDGKAPVADLPPQASVEQLPLPLLMDGVEMSLDLRLLMGRYWLKLLARVLPAAADAYRAAYPVRRPDPGEDAAICAHPLACASYRAAANRLMDGAALYLSIVGGAPASTGIDEVAGAEAEVDALGTRFVAWFDRLISRPEAATAWRPERMEYGFVADAGSRGTPVGLVAEEYSHGRIDWHDLDAAPVPSDPGDDETAPTRHVLGMLPTAASFNGMPNSRWWTFEDGRTNFGGIRPDSTDLGTLMLIEFGLVYANDWFVVPFTLPVDTVARVRGLVVTDVFGERTWVSRAESDGWRLFRTSVAGGGAVADHDLVILETADHLQESAPLDEVVFVRDEMANLVWAIEKTIPSPLGVGVAGADAGHELREFLSRGPAPAPAEGTDIRYEVMTSVPEHWIPMIPMHRPGSDRAIQLRRAAMPRASSPSALVRPRTWLLQEPGLHVHEEEVPRAGIRVRRTYRRVRDRQGRVRVWLGATKQTGRGEASSGLVFDQIVDPR</sequence>
<dbReference type="RefSeq" id="WP_358137557.1">
    <property type="nucleotide sequence ID" value="NZ_JBFALK010000016.1"/>
</dbReference>
<accession>A0ABV3GLC2</accession>
<reference evidence="1 2" key="1">
    <citation type="submission" date="2024-06" db="EMBL/GenBank/DDBJ databases">
        <title>The Natural Products Discovery Center: Release of the First 8490 Sequenced Strains for Exploring Actinobacteria Biosynthetic Diversity.</title>
        <authorList>
            <person name="Kalkreuter E."/>
            <person name="Kautsar S.A."/>
            <person name="Yang D."/>
            <person name="Bader C.D."/>
            <person name="Teijaro C.N."/>
            <person name="Fluegel L."/>
            <person name="Davis C.M."/>
            <person name="Simpson J.R."/>
            <person name="Lauterbach L."/>
            <person name="Steele A.D."/>
            <person name="Gui C."/>
            <person name="Meng S."/>
            <person name="Li G."/>
            <person name="Viehrig K."/>
            <person name="Ye F."/>
            <person name="Su P."/>
            <person name="Kiefer A.F."/>
            <person name="Nichols A."/>
            <person name="Cepeda A.J."/>
            <person name="Yan W."/>
            <person name="Fan B."/>
            <person name="Jiang Y."/>
            <person name="Adhikari A."/>
            <person name="Zheng C.-J."/>
            <person name="Schuster L."/>
            <person name="Cowan T.M."/>
            <person name="Smanski M.J."/>
            <person name="Chevrette M.G."/>
            <person name="De Carvalho L.P.S."/>
            <person name="Shen B."/>
        </authorList>
    </citation>
    <scope>NUCLEOTIDE SEQUENCE [LARGE SCALE GENOMIC DNA]</scope>
    <source>
        <strain evidence="1 2">NPDC050100</strain>
    </source>
</reference>
<gene>
    <name evidence="1" type="ORF">AB0I59_27870</name>
</gene>
<name>A0ABV3GLC2_MICGL</name>